<feature type="domain" description="C2" evidence="1">
    <location>
        <begin position="24"/>
        <end position="141"/>
    </location>
</feature>
<dbReference type="PROSITE" id="PS50004">
    <property type="entry name" value="C2"/>
    <property type="match status" value="1"/>
</dbReference>
<dbReference type="InterPro" id="IPR035892">
    <property type="entry name" value="C2_domain_sf"/>
</dbReference>
<dbReference type="Gene3D" id="2.60.40.150">
    <property type="entry name" value="C2 domain"/>
    <property type="match status" value="1"/>
</dbReference>
<keyword evidence="3" id="KW-1185">Reference proteome</keyword>
<dbReference type="InParanoid" id="A0A067Q191"/>
<dbReference type="HOGENOM" id="CLU_022666_0_0_1"/>
<dbReference type="Proteomes" id="UP000027265">
    <property type="component" value="Unassembled WGS sequence"/>
</dbReference>
<evidence type="ECO:0000259" key="1">
    <source>
        <dbReference type="PROSITE" id="PS50004"/>
    </source>
</evidence>
<organism evidence="2 3">
    <name type="scientific">Jaapia argillacea MUCL 33604</name>
    <dbReference type="NCBI Taxonomy" id="933084"/>
    <lineage>
        <taxon>Eukaryota</taxon>
        <taxon>Fungi</taxon>
        <taxon>Dikarya</taxon>
        <taxon>Basidiomycota</taxon>
        <taxon>Agaricomycotina</taxon>
        <taxon>Agaricomycetes</taxon>
        <taxon>Agaricomycetidae</taxon>
        <taxon>Jaapiales</taxon>
        <taxon>Jaapiaceae</taxon>
        <taxon>Jaapia</taxon>
    </lineage>
</organism>
<accession>A0A067Q191</accession>
<dbReference type="SUPFAM" id="SSF49562">
    <property type="entry name" value="C2 domain (Calcium/lipid-binding domain, CaLB)"/>
    <property type="match status" value="1"/>
</dbReference>
<dbReference type="EMBL" id="KL197715">
    <property type="protein sequence ID" value="KDQ59895.1"/>
    <property type="molecule type" value="Genomic_DNA"/>
</dbReference>
<sequence length="282" mass="31331">MAAHLIEKIHDAASKVTAGMRDTKSMAKGFAEEMKLGIPYVDLTIQFIGASGLPRMDVGGLADPYFVAKLDDKISMVQVDVSTTLKPVWNELWRVKNVPTHAVLRAEVCDKDEGRPVDDYIGRFQTTVSAGAKEAEIEGPLFKQSRGTFWLKVSQPFLPSSLVELMGDKIESAPSGENPEAHPYLFDGPIRFSRHYSPTVGRLTNINDDRLYSTWKMYIKGIPLFFGDRVQHWNRKYKAAQSIFEGPASLAVRSGIQAGHRLLYARSPKNGFGVINDPKTSS</sequence>
<protein>
    <recommendedName>
        <fullName evidence="1">C2 domain-containing protein</fullName>
    </recommendedName>
</protein>
<name>A0A067Q191_9AGAM</name>
<dbReference type="AlphaFoldDB" id="A0A067Q191"/>
<dbReference type="CDD" id="cd00030">
    <property type="entry name" value="C2"/>
    <property type="match status" value="1"/>
</dbReference>
<dbReference type="STRING" id="933084.A0A067Q191"/>
<dbReference type="InterPro" id="IPR000008">
    <property type="entry name" value="C2_dom"/>
</dbReference>
<evidence type="ECO:0000313" key="2">
    <source>
        <dbReference type="EMBL" id="KDQ59895.1"/>
    </source>
</evidence>
<evidence type="ECO:0000313" key="3">
    <source>
        <dbReference type="Proteomes" id="UP000027265"/>
    </source>
</evidence>
<dbReference type="OrthoDB" id="73919at2759"/>
<proteinExistence type="predicted"/>
<reference evidence="3" key="1">
    <citation type="journal article" date="2014" name="Proc. Natl. Acad. Sci. U.S.A.">
        <title>Extensive sampling of basidiomycete genomes demonstrates inadequacy of the white-rot/brown-rot paradigm for wood decay fungi.</title>
        <authorList>
            <person name="Riley R."/>
            <person name="Salamov A.A."/>
            <person name="Brown D.W."/>
            <person name="Nagy L.G."/>
            <person name="Floudas D."/>
            <person name="Held B.W."/>
            <person name="Levasseur A."/>
            <person name="Lombard V."/>
            <person name="Morin E."/>
            <person name="Otillar R."/>
            <person name="Lindquist E.A."/>
            <person name="Sun H."/>
            <person name="LaButti K.M."/>
            <person name="Schmutz J."/>
            <person name="Jabbour D."/>
            <person name="Luo H."/>
            <person name="Baker S.E."/>
            <person name="Pisabarro A.G."/>
            <person name="Walton J.D."/>
            <person name="Blanchette R.A."/>
            <person name="Henrissat B."/>
            <person name="Martin F."/>
            <person name="Cullen D."/>
            <person name="Hibbett D.S."/>
            <person name="Grigoriev I.V."/>
        </authorList>
    </citation>
    <scope>NUCLEOTIDE SEQUENCE [LARGE SCALE GENOMIC DNA]</scope>
    <source>
        <strain evidence="3">MUCL 33604</strain>
    </source>
</reference>
<dbReference type="Pfam" id="PF00168">
    <property type="entry name" value="C2"/>
    <property type="match status" value="1"/>
</dbReference>
<gene>
    <name evidence="2" type="ORF">JAAARDRAFT_46478</name>
</gene>